<proteinExistence type="predicted"/>
<evidence type="ECO:0000313" key="1">
    <source>
        <dbReference type="EMBL" id="QHT07758.1"/>
    </source>
</evidence>
<organism evidence="1">
    <name type="scientific">viral metagenome</name>
    <dbReference type="NCBI Taxonomy" id="1070528"/>
    <lineage>
        <taxon>unclassified sequences</taxon>
        <taxon>metagenomes</taxon>
        <taxon>organismal metagenomes</taxon>
    </lineage>
</organism>
<accession>A0A6C0CT83</accession>
<name>A0A6C0CT83_9ZZZZ</name>
<sequence length="104" mass="12102">MSSSADKFAFLTNDSDKMFKTCLIDAYDAVDEMNLWDYLGNNIFNSFAYYDGPYQELHNKLLEKADKNNLHSGASYGITMRNIEQIAKNGFEQWKKDYIKNYTV</sequence>
<reference evidence="1" key="1">
    <citation type="journal article" date="2020" name="Nature">
        <title>Giant virus diversity and host interactions through global metagenomics.</title>
        <authorList>
            <person name="Schulz F."/>
            <person name="Roux S."/>
            <person name="Paez-Espino D."/>
            <person name="Jungbluth S."/>
            <person name="Walsh D.A."/>
            <person name="Denef V.J."/>
            <person name="McMahon K.D."/>
            <person name="Konstantinidis K.T."/>
            <person name="Eloe-Fadrosh E.A."/>
            <person name="Kyrpides N.C."/>
            <person name="Woyke T."/>
        </authorList>
    </citation>
    <scope>NUCLEOTIDE SEQUENCE</scope>
    <source>
        <strain evidence="1">GVMAG-M-3300021964-36</strain>
    </source>
</reference>
<dbReference type="AlphaFoldDB" id="A0A6C0CT83"/>
<protein>
    <submittedName>
        <fullName evidence="1">Uncharacterized protein</fullName>
    </submittedName>
</protein>
<dbReference type="EMBL" id="MN739485">
    <property type="protein sequence ID" value="QHT07758.1"/>
    <property type="molecule type" value="Genomic_DNA"/>
</dbReference>